<dbReference type="PANTHER" id="PTHR35332:SF2">
    <property type="entry name" value="REGULATION OF ENOLASE PROTEIN 1"/>
    <property type="match status" value="1"/>
</dbReference>
<dbReference type="InterPro" id="IPR009784">
    <property type="entry name" value="DUF1349"/>
</dbReference>
<dbReference type="PIRSF" id="PIRSF022704">
    <property type="entry name" value="UCP022704"/>
    <property type="match status" value="1"/>
</dbReference>
<dbReference type="InterPro" id="IPR013320">
    <property type="entry name" value="ConA-like_dom_sf"/>
</dbReference>
<dbReference type="InterPro" id="IPR015987">
    <property type="entry name" value="UCP022704"/>
</dbReference>
<name>A0ABS3A5D8_9VIBR</name>
<protein>
    <submittedName>
        <fullName evidence="1">DUF1349 domain-containing protein</fullName>
    </submittedName>
</protein>
<comment type="caution">
    <text evidence="1">The sequence shown here is derived from an EMBL/GenBank/DDBJ whole genome shotgun (WGS) entry which is preliminary data.</text>
</comment>
<sequence>MDISHFNWINPPASWTQNNDKIIVKTDLKTDFWRETHYGFIRHNGHIFGCEVEGDFTFELCIEGEFSELYDQAGLMIEQGEEVWCKAGIEFADEQALMSSVLTNGKSDWATGPFHGDTKKFWMRATVEGDVLRLQYSGDGITWPLLRLCTIPLAQKRFVGAMCCTPEREGLQVAFSQFRLSQPLGKDLHDLS</sequence>
<evidence type="ECO:0000313" key="2">
    <source>
        <dbReference type="Proteomes" id="UP000779070"/>
    </source>
</evidence>
<dbReference type="SUPFAM" id="SSF49899">
    <property type="entry name" value="Concanavalin A-like lectins/glucanases"/>
    <property type="match status" value="1"/>
</dbReference>
<keyword evidence="2" id="KW-1185">Reference proteome</keyword>
<dbReference type="Proteomes" id="UP000779070">
    <property type="component" value="Unassembled WGS sequence"/>
</dbReference>
<dbReference type="PANTHER" id="PTHR35332">
    <property type="entry name" value="REGULATION OF ENOLASE PROTEIN 1"/>
    <property type="match status" value="1"/>
</dbReference>
<dbReference type="GeneID" id="88758850"/>
<reference evidence="1 2" key="1">
    <citation type="submission" date="2021-02" db="EMBL/GenBank/DDBJ databases">
        <title>Draft Genome Sequences of 5 Vibrio neptunius Strains Isolated From of Bivalve Hatcheries.</title>
        <authorList>
            <person name="Galvis F."/>
            <person name="Barja J.L."/>
            <person name="Lemos M.L."/>
            <person name="Balado M."/>
        </authorList>
    </citation>
    <scope>NUCLEOTIDE SEQUENCE [LARGE SCALE GENOMIC DNA]</scope>
    <source>
        <strain evidence="1 2">PP-145.98</strain>
    </source>
</reference>
<organism evidence="1 2">
    <name type="scientific">Vibrio neptunius</name>
    <dbReference type="NCBI Taxonomy" id="170651"/>
    <lineage>
        <taxon>Bacteria</taxon>
        <taxon>Pseudomonadati</taxon>
        <taxon>Pseudomonadota</taxon>
        <taxon>Gammaproteobacteria</taxon>
        <taxon>Vibrionales</taxon>
        <taxon>Vibrionaceae</taxon>
        <taxon>Vibrio</taxon>
    </lineage>
</organism>
<dbReference type="Pfam" id="PF07081">
    <property type="entry name" value="DUF1349"/>
    <property type="match status" value="1"/>
</dbReference>
<proteinExistence type="predicted"/>
<dbReference type="RefSeq" id="WP_045977672.1">
    <property type="nucleotide sequence ID" value="NZ_CAWMDY010000082.1"/>
</dbReference>
<dbReference type="EMBL" id="JAFHLB010000028">
    <property type="protein sequence ID" value="MBN3579696.1"/>
    <property type="molecule type" value="Genomic_DNA"/>
</dbReference>
<evidence type="ECO:0000313" key="1">
    <source>
        <dbReference type="EMBL" id="MBN3579696.1"/>
    </source>
</evidence>
<gene>
    <name evidence="1" type="ORF">JYA62_18720</name>
</gene>
<accession>A0ABS3A5D8</accession>
<dbReference type="Gene3D" id="2.60.120.200">
    <property type="match status" value="1"/>
</dbReference>